<dbReference type="InterPro" id="IPR029058">
    <property type="entry name" value="AB_hydrolase_fold"/>
</dbReference>
<dbReference type="Proteomes" id="UP001162834">
    <property type="component" value="Chromosome"/>
</dbReference>
<keyword evidence="3" id="KW-1185">Reference proteome</keyword>
<dbReference type="AlphaFoldDB" id="A0A9E6Y031"/>
<gene>
    <name evidence="2" type="primary">tgnD</name>
    <name evidence="2" type="ORF">DSM104329_03363</name>
</gene>
<protein>
    <submittedName>
        <fullName evidence="2">(E)-2-((N-methylformamido)methylene)succinate hydrolase</fullName>
        <ecNumber evidence="2">3.5.1.-</ecNumber>
    </submittedName>
</protein>
<organism evidence="2 3">
    <name type="scientific">Capillimicrobium parvum</name>
    <dbReference type="NCBI Taxonomy" id="2884022"/>
    <lineage>
        <taxon>Bacteria</taxon>
        <taxon>Bacillati</taxon>
        <taxon>Actinomycetota</taxon>
        <taxon>Thermoleophilia</taxon>
        <taxon>Solirubrobacterales</taxon>
        <taxon>Capillimicrobiaceae</taxon>
        <taxon>Capillimicrobium</taxon>
    </lineage>
</organism>
<dbReference type="InterPro" id="IPR000639">
    <property type="entry name" value="Epox_hydrolase-like"/>
</dbReference>
<dbReference type="GO" id="GO:0016787">
    <property type="term" value="F:hydrolase activity"/>
    <property type="evidence" value="ECO:0007669"/>
    <property type="project" value="UniProtKB-KW"/>
</dbReference>
<dbReference type="KEGG" id="sbae:DSM104329_03363"/>
<accession>A0A9E6Y031</accession>
<feature type="domain" description="AB hydrolase-1" evidence="1">
    <location>
        <begin position="4"/>
        <end position="236"/>
    </location>
</feature>
<dbReference type="PANTHER" id="PTHR43798:SF33">
    <property type="entry name" value="HYDROLASE, PUTATIVE (AFU_ORTHOLOGUE AFUA_2G14860)-RELATED"/>
    <property type="match status" value="1"/>
</dbReference>
<reference evidence="2" key="1">
    <citation type="journal article" date="2022" name="Int. J. Syst. Evol. Microbiol.">
        <title>Pseudomonas aegrilactucae sp. nov. and Pseudomonas morbosilactucae sp. nov., pathogens causing bacterial rot of lettuce in Japan.</title>
        <authorList>
            <person name="Sawada H."/>
            <person name="Fujikawa T."/>
            <person name="Satou M."/>
        </authorList>
    </citation>
    <scope>NUCLEOTIDE SEQUENCE</scope>
    <source>
        <strain evidence="2">0166_1</strain>
    </source>
</reference>
<dbReference type="EMBL" id="CP087164">
    <property type="protein sequence ID" value="UGS36951.1"/>
    <property type="molecule type" value="Genomic_DNA"/>
</dbReference>
<evidence type="ECO:0000259" key="1">
    <source>
        <dbReference type="Pfam" id="PF12697"/>
    </source>
</evidence>
<dbReference type="PANTHER" id="PTHR43798">
    <property type="entry name" value="MONOACYLGLYCEROL LIPASE"/>
    <property type="match status" value="1"/>
</dbReference>
<evidence type="ECO:0000313" key="3">
    <source>
        <dbReference type="Proteomes" id="UP001162834"/>
    </source>
</evidence>
<dbReference type="RefSeq" id="WP_259311014.1">
    <property type="nucleotide sequence ID" value="NZ_CP087164.1"/>
</dbReference>
<dbReference type="Gene3D" id="3.40.50.1820">
    <property type="entry name" value="alpha/beta hydrolase"/>
    <property type="match status" value="1"/>
</dbReference>
<dbReference type="PRINTS" id="PR00111">
    <property type="entry name" value="ABHYDROLASE"/>
</dbReference>
<dbReference type="GO" id="GO:0016020">
    <property type="term" value="C:membrane"/>
    <property type="evidence" value="ECO:0007669"/>
    <property type="project" value="TreeGrafter"/>
</dbReference>
<evidence type="ECO:0000313" key="2">
    <source>
        <dbReference type="EMBL" id="UGS36951.1"/>
    </source>
</evidence>
<sequence length="242" mass="27316">MPALLVHGNPDTAHLWDRVVEHLGPYGQEIVAVDLPGFAEPAGDDHPATKETYVDWIVEQLEALKDRGGPVDLVGHDWGSLLVQRIASTRPDLLRSVAAGGAAVDVDYPWHEIAQVWQTPGEGERYMEEDLTPEVSIPYLVEHGVPQQDAERNAWLTPGNKTVILKLYRSAVHIGAEWQPDLERIAVPAMVIWGRDDPYVPLVWAERLAERMRAELVVLDCGHWWPYERPRETAEALLRHWS</sequence>
<name>A0A9E6Y031_9ACTN</name>
<proteinExistence type="predicted"/>
<dbReference type="PRINTS" id="PR00412">
    <property type="entry name" value="EPOXHYDRLASE"/>
</dbReference>
<dbReference type="InterPro" id="IPR000073">
    <property type="entry name" value="AB_hydrolase_1"/>
</dbReference>
<dbReference type="SUPFAM" id="SSF53474">
    <property type="entry name" value="alpha/beta-Hydrolases"/>
    <property type="match status" value="1"/>
</dbReference>
<keyword evidence="2" id="KW-0378">Hydrolase</keyword>
<dbReference type="EC" id="3.5.1.-" evidence="2"/>
<dbReference type="Pfam" id="PF12697">
    <property type="entry name" value="Abhydrolase_6"/>
    <property type="match status" value="1"/>
</dbReference>
<dbReference type="InterPro" id="IPR050266">
    <property type="entry name" value="AB_hydrolase_sf"/>
</dbReference>